<accession>A0A1D6EZT3</accession>
<organism evidence="1">
    <name type="scientific">Zea mays</name>
    <name type="common">Maize</name>
    <dbReference type="NCBI Taxonomy" id="4577"/>
    <lineage>
        <taxon>Eukaryota</taxon>
        <taxon>Viridiplantae</taxon>
        <taxon>Streptophyta</taxon>
        <taxon>Embryophyta</taxon>
        <taxon>Tracheophyta</taxon>
        <taxon>Spermatophyta</taxon>
        <taxon>Magnoliopsida</taxon>
        <taxon>Liliopsida</taxon>
        <taxon>Poales</taxon>
        <taxon>Poaceae</taxon>
        <taxon>PACMAD clade</taxon>
        <taxon>Panicoideae</taxon>
        <taxon>Andropogonodae</taxon>
        <taxon>Andropogoneae</taxon>
        <taxon>Tripsacinae</taxon>
        <taxon>Zea</taxon>
    </lineage>
</organism>
<dbReference type="InterPro" id="IPR046341">
    <property type="entry name" value="SET_dom_sf"/>
</dbReference>
<dbReference type="EMBL" id="CM007648">
    <property type="protein sequence ID" value="ONM24783.1"/>
    <property type="molecule type" value="Genomic_DNA"/>
</dbReference>
<dbReference type="Gene3D" id="3.90.1410.10">
    <property type="entry name" value="set domain protein methyltransferase, domain 1"/>
    <property type="match status" value="1"/>
</dbReference>
<dbReference type="AlphaFoldDB" id="A0A1D6EZT3"/>
<evidence type="ECO:0000313" key="1">
    <source>
        <dbReference type="EMBL" id="ONM24783.1"/>
    </source>
</evidence>
<sequence length="131" mass="14690">MFNTILCLLGIVLIGEIGGMAEEDVATFIQESIFFQLNGELDVDPDDFSLEKYLSAKTLVSSRSFKIDTYHGSEMVPLADLSKILRNSFWFMGLAEPKVVVTIQYRTTDMLPRGKHCMSVVGILVWYEADG</sequence>
<reference evidence="1" key="1">
    <citation type="submission" date="2015-12" db="EMBL/GenBank/DDBJ databases">
        <title>Update maize B73 reference genome by single molecule sequencing technologies.</title>
        <authorList>
            <consortium name="Maize Genome Sequencing Project"/>
            <person name="Ware D."/>
        </authorList>
    </citation>
    <scope>NUCLEOTIDE SEQUENCE [LARGE SCALE GENOMIC DNA]</scope>
    <source>
        <tissue evidence="1">Seedling</tissue>
    </source>
</reference>
<proteinExistence type="predicted"/>
<dbReference type="InParanoid" id="A0A1D6EZT3"/>
<protein>
    <submittedName>
        <fullName evidence="1">SET domain-containing protein</fullName>
    </submittedName>
</protein>
<dbReference type="STRING" id="4577.A0A1D6EZT3"/>
<name>A0A1D6EZT3_MAIZE</name>
<dbReference type="ExpressionAtlas" id="A0A1D6EZT3">
    <property type="expression patterns" value="baseline and differential"/>
</dbReference>
<dbReference type="SUPFAM" id="SSF82199">
    <property type="entry name" value="SET domain"/>
    <property type="match status" value="1"/>
</dbReference>
<gene>
    <name evidence="1" type="ORF">ZEAMMB73_Zm00001d006716</name>
</gene>